<accession>A0A0D5C2H8</accession>
<keyword evidence="3" id="KW-1185">Reference proteome</keyword>
<evidence type="ECO:0000313" key="2">
    <source>
        <dbReference type="EMBL" id="AJW70773.1"/>
    </source>
</evidence>
<dbReference type="KEGG" id="nin:NADRNF5_1083"/>
<sequence>MDISSKKLPIILIIVLLGVLMLQIVTNNADREFIDAETCEIWVEDSLTKKPRYLDEFDPKCLDFKNLNP</sequence>
<evidence type="ECO:0000313" key="3">
    <source>
        <dbReference type="Proteomes" id="UP000032408"/>
    </source>
</evidence>
<dbReference type="RefSeq" id="WP_048116080.1">
    <property type="nucleotide sequence ID" value="NZ_CP011070.1"/>
</dbReference>
<proteinExistence type="predicted"/>
<dbReference type="GeneID" id="24820291"/>
<keyword evidence="1" id="KW-0472">Membrane</keyword>
<keyword evidence="1" id="KW-0812">Transmembrane</keyword>
<dbReference type="AlphaFoldDB" id="A0A0D5C2H8"/>
<dbReference type="OrthoDB" id="3123at2157"/>
<dbReference type="STRING" id="1580092.NADRNF5_1083"/>
<protein>
    <submittedName>
        <fullName evidence="2">Uncharacterized protein</fullName>
    </submittedName>
</protein>
<reference evidence="2 3" key="2">
    <citation type="journal article" date="2016" name="ISME J.">
        <title>Physiological and genomic characterization of two novel marine thaumarchaeal strains indicates niche differentiation.</title>
        <authorList>
            <person name="Bayer B."/>
            <person name="Vojvoda J."/>
            <person name="Offre P."/>
            <person name="Alves R.J."/>
            <person name="Elisabeth N.H."/>
            <person name="Garcia J.A."/>
            <person name="Volland J.M."/>
            <person name="Srivastava A."/>
            <person name="Schleper C."/>
            <person name="Herndl G.J."/>
        </authorList>
    </citation>
    <scope>NUCLEOTIDE SEQUENCE [LARGE SCALE GENOMIC DNA]</scope>
    <source>
        <strain evidence="2 3">NF5</strain>
    </source>
</reference>
<dbReference type="EMBL" id="CP011070">
    <property type="protein sequence ID" value="AJW70773.1"/>
    <property type="molecule type" value="Genomic_DNA"/>
</dbReference>
<evidence type="ECO:0000256" key="1">
    <source>
        <dbReference type="SAM" id="Phobius"/>
    </source>
</evidence>
<organism evidence="2 3">
    <name type="scientific">Nitrosopumilus adriaticus</name>
    <dbReference type="NCBI Taxonomy" id="1580092"/>
    <lineage>
        <taxon>Archaea</taxon>
        <taxon>Nitrososphaerota</taxon>
        <taxon>Nitrososphaeria</taxon>
        <taxon>Nitrosopumilales</taxon>
        <taxon>Nitrosopumilaceae</taxon>
        <taxon>Nitrosopumilus</taxon>
    </lineage>
</organism>
<reference evidence="3" key="1">
    <citation type="submission" date="2015-03" db="EMBL/GenBank/DDBJ databases">
        <title>Characterization of two novel Thaumarchaeota isolated from the Northern Adriatic Sea.</title>
        <authorList>
            <person name="Bayer B."/>
            <person name="Vojvoda J."/>
            <person name="Offre P."/>
            <person name="Srivastava A."/>
            <person name="Elisabeth N."/>
            <person name="Garcia J.A.L."/>
            <person name="Schleper C."/>
            <person name="Herndl G.J."/>
        </authorList>
    </citation>
    <scope>NUCLEOTIDE SEQUENCE [LARGE SCALE GENOMIC DNA]</scope>
    <source>
        <strain evidence="3">NF5</strain>
    </source>
</reference>
<gene>
    <name evidence="2" type="ORF">NADRNF5_1083</name>
</gene>
<feature type="transmembrane region" description="Helical" evidence="1">
    <location>
        <begin position="7"/>
        <end position="25"/>
    </location>
</feature>
<name>A0A0D5C2H8_9ARCH</name>
<dbReference type="Proteomes" id="UP000032408">
    <property type="component" value="Chromosome"/>
</dbReference>
<keyword evidence="1" id="KW-1133">Transmembrane helix</keyword>
<dbReference type="HOGENOM" id="CLU_2765851_0_0_2"/>